<accession>A0AAV7KIP6</accession>
<dbReference type="PANTHER" id="PTHR12398:SF20">
    <property type="entry name" value="PROTEIN PHOSPHATASE 1 REGULATORY INHIBITOR SUBUNIT 2"/>
    <property type="match status" value="1"/>
</dbReference>
<sequence length="160" mass="18055">MAEAVTATSADKLKASRSTRPASILKRTKDAKKETGGLQWDEMNIIATLHPKDKDYGHMKIVEPKTPYEHDPGHEPAGAEKSVVKELADRVESDPTAFVYKEPPPPCIDMDSGSDEETMTPEEKAKHEIFKKKRQLHYNEGAFMKQAREMARRSMVEDDD</sequence>
<gene>
    <name evidence="3" type="ORF">LOD99_10107</name>
</gene>
<evidence type="ECO:0000313" key="3">
    <source>
        <dbReference type="EMBL" id="KAI6661237.1"/>
    </source>
</evidence>
<evidence type="ECO:0000256" key="2">
    <source>
        <dbReference type="SAM" id="MobiDB-lite"/>
    </source>
</evidence>
<keyword evidence="3" id="KW-0650">Protein phosphatase inhibitor</keyword>
<comment type="caution">
    <text evidence="3">The sequence shown here is derived from an EMBL/GenBank/DDBJ whole genome shotgun (WGS) entry which is preliminary data.</text>
</comment>
<feature type="region of interest" description="Disordered" evidence="2">
    <location>
        <begin position="95"/>
        <end position="126"/>
    </location>
</feature>
<evidence type="ECO:0000256" key="1">
    <source>
        <dbReference type="ARBA" id="ARBA00005472"/>
    </source>
</evidence>
<reference evidence="3 4" key="1">
    <citation type="journal article" date="2023" name="BMC Biol.">
        <title>The compact genome of the sponge Oopsacas minuta (Hexactinellida) is lacking key metazoan core genes.</title>
        <authorList>
            <person name="Santini S."/>
            <person name="Schenkelaars Q."/>
            <person name="Jourda C."/>
            <person name="Duchesne M."/>
            <person name="Belahbib H."/>
            <person name="Rocher C."/>
            <person name="Selva M."/>
            <person name="Riesgo A."/>
            <person name="Vervoort M."/>
            <person name="Leys S.P."/>
            <person name="Kodjabachian L."/>
            <person name="Le Bivic A."/>
            <person name="Borchiellini C."/>
            <person name="Claverie J.M."/>
            <person name="Renard E."/>
        </authorList>
    </citation>
    <scope>NUCLEOTIDE SEQUENCE [LARGE SCALE GENOMIC DNA]</scope>
    <source>
        <strain evidence="3">SPO-2</strain>
    </source>
</reference>
<proteinExistence type="inferred from homology"/>
<dbReference type="Pfam" id="PF04979">
    <property type="entry name" value="IPP-2"/>
    <property type="match status" value="1"/>
</dbReference>
<dbReference type="GO" id="GO:0009966">
    <property type="term" value="P:regulation of signal transduction"/>
    <property type="evidence" value="ECO:0007669"/>
    <property type="project" value="InterPro"/>
</dbReference>
<feature type="region of interest" description="Disordered" evidence="2">
    <location>
        <begin position="1"/>
        <end position="34"/>
    </location>
</feature>
<comment type="similarity">
    <text evidence="1">Belongs to the protein phosphatase inhibitor 2 family.</text>
</comment>
<dbReference type="Gene3D" id="6.10.250.1050">
    <property type="match status" value="2"/>
</dbReference>
<dbReference type="EMBL" id="JAKMXF010000018">
    <property type="protein sequence ID" value="KAI6661237.1"/>
    <property type="molecule type" value="Genomic_DNA"/>
</dbReference>
<organism evidence="3 4">
    <name type="scientific">Oopsacas minuta</name>
    <dbReference type="NCBI Taxonomy" id="111878"/>
    <lineage>
        <taxon>Eukaryota</taxon>
        <taxon>Metazoa</taxon>
        <taxon>Porifera</taxon>
        <taxon>Hexactinellida</taxon>
        <taxon>Hexasterophora</taxon>
        <taxon>Lyssacinosida</taxon>
        <taxon>Leucopsacidae</taxon>
        <taxon>Oopsacas</taxon>
    </lineage>
</organism>
<evidence type="ECO:0000313" key="4">
    <source>
        <dbReference type="Proteomes" id="UP001165289"/>
    </source>
</evidence>
<dbReference type="AlphaFoldDB" id="A0AAV7KIP6"/>
<dbReference type="Proteomes" id="UP001165289">
    <property type="component" value="Unassembled WGS sequence"/>
</dbReference>
<name>A0AAV7KIP6_9METZ</name>
<dbReference type="InterPro" id="IPR007062">
    <property type="entry name" value="PPI-2"/>
</dbReference>
<dbReference type="PANTHER" id="PTHR12398">
    <property type="entry name" value="PROTEIN PHOSPHATASE INHIBITOR"/>
    <property type="match status" value="1"/>
</dbReference>
<protein>
    <submittedName>
        <fullName evidence="3">Protein phosphatase inhibitor 2</fullName>
    </submittedName>
</protein>
<dbReference type="GO" id="GO:0004864">
    <property type="term" value="F:protein phosphatase inhibitor activity"/>
    <property type="evidence" value="ECO:0007669"/>
    <property type="project" value="UniProtKB-KW"/>
</dbReference>
<keyword evidence="4" id="KW-1185">Reference proteome</keyword>